<dbReference type="Gramene" id="TRITD6Av1G181690.1">
    <property type="protein sequence ID" value="TRITD6Av1G181690.1"/>
    <property type="gene ID" value="TRITD6Av1G181690"/>
</dbReference>
<dbReference type="GO" id="GO:0004674">
    <property type="term" value="F:protein serine/threonine kinase activity"/>
    <property type="evidence" value="ECO:0007669"/>
    <property type="project" value="UniProtKB-KW"/>
</dbReference>
<dbReference type="Gene3D" id="1.10.510.10">
    <property type="entry name" value="Transferase(Phosphotransferase) domain 1"/>
    <property type="match status" value="1"/>
</dbReference>
<keyword evidence="9" id="KW-0732">Signal</keyword>
<evidence type="ECO:0000256" key="13">
    <source>
        <dbReference type="ARBA" id="ARBA00022840"/>
    </source>
</evidence>
<evidence type="ECO:0000256" key="11">
    <source>
        <dbReference type="ARBA" id="ARBA00022741"/>
    </source>
</evidence>
<evidence type="ECO:0000256" key="9">
    <source>
        <dbReference type="ARBA" id="ARBA00022729"/>
    </source>
</evidence>
<dbReference type="InterPro" id="IPR001245">
    <property type="entry name" value="Ser-Thr/Tyr_kinase_cat_dom"/>
</dbReference>
<keyword evidence="13 20" id="KW-0067">ATP-binding</keyword>
<dbReference type="PRINTS" id="PR00019">
    <property type="entry name" value="LEURICHRPT"/>
</dbReference>
<dbReference type="GO" id="GO:0005524">
    <property type="term" value="F:ATP binding"/>
    <property type="evidence" value="ECO:0007669"/>
    <property type="project" value="UniProtKB-UniRule"/>
</dbReference>
<dbReference type="InterPro" id="IPR001611">
    <property type="entry name" value="Leu-rich_rpt"/>
</dbReference>
<dbReference type="OMA" id="TSVCKWI"/>
<dbReference type="PROSITE" id="PS50011">
    <property type="entry name" value="PROTEIN_KINASE_DOM"/>
    <property type="match status" value="1"/>
</dbReference>
<dbReference type="InterPro" id="IPR003591">
    <property type="entry name" value="Leu-rich_rpt_typical-subtyp"/>
</dbReference>
<proteinExistence type="predicted"/>
<dbReference type="PROSITE" id="PS00108">
    <property type="entry name" value="PROTEIN_KINASE_ST"/>
    <property type="match status" value="1"/>
</dbReference>
<evidence type="ECO:0000256" key="3">
    <source>
        <dbReference type="ARBA" id="ARBA00022475"/>
    </source>
</evidence>
<evidence type="ECO:0000259" key="22">
    <source>
        <dbReference type="PROSITE" id="PS50011"/>
    </source>
</evidence>
<evidence type="ECO:0000256" key="1">
    <source>
        <dbReference type="ARBA" id="ARBA00004162"/>
    </source>
</evidence>
<comment type="subcellular location">
    <subcellularLocation>
        <location evidence="1">Cell membrane</location>
        <topology evidence="1">Single-pass membrane protein</topology>
    </subcellularLocation>
</comment>
<evidence type="ECO:0000256" key="14">
    <source>
        <dbReference type="ARBA" id="ARBA00022989"/>
    </source>
</evidence>
<dbReference type="PROSITE" id="PS51450">
    <property type="entry name" value="LRR"/>
    <property type="match status" value="1"/>
</dbReference>
<evidence type="ECO:0000256" key="12">
    <source>
        <dbReference type="ARBA" id="ARBA00022777"/>
    </source>
</evidence>
<dbReference type="Pfam" id="PF00560">
    <property type="entry name" value="LRR_1"/>
    <property type="match status" value="3"/>
</dbReference>
<dbReference type="InterPro" id="IPR000719">
    <property type="entry name" value="Prot_kinase_dom"/>
</dbReference>
<keyword evidence="5" id="KW-0597">Phosphoprotein</keyword>
<dbReference type="FunFam" id="3.80.10.10:FF:000095">
    <property type="entry name" value="LRR receptor-like serine/threonine-protein kinase GSO1"/>
    <property type="match status" value="2"/>
</dbReference>
<evidence type="ECO:0000256" key="19">
    <source>
        <dbReference type="ARBA" id="ARBA00048679"/>
    </source>
</evidence>
<protein>
    <recommendedName>
        <fullName evidence="2">non-specific serine/threonine protein kinase</fullName>
        <ecNumber evidence="2">2.7.11.1</ecNumber>
    </recommendedName>
</protein>
<evidence type="ECO:0000256" key="21">
    <source>
        <dbReference type="SAM" id="Phobius"/>
    </source>
</evidence>
<keyword evidence="12" id="KW-0418">Kinase</keyword>
<dbReference type="Pfam" id="PF13855">
    <property type="entry name" value="LRR_8"/>
    <property type="match status" value="2"/>
</dbReference>
<keyword evidence="4" id="KW-0723">Serine/threonine-protein kinase</keyword>
<keyword evidence="16" id="KW-0675">Receptor</keyword>
<name>A0A9R1B2G0_TRITD</name>
<evidence type="ECO:0000256" key="10">
    <source>
        <dbReference type="ARBA" id="ARBA00022737"/>
    </source>
</evidence>
<dbReference type="PANTHER" id="PTHR48005">
    <property type="entry name" value="LEUCINE RICH REPEAT KINASE 2"/>
    <property type="match status" value="1"/>
</dbReference>
<evidence type="ECO:0000256" key="6">
    <source>
        <dbReference type="ARBA" id="ARBA00022614"/>
    </source>
</evidence>
<keyword evidence="7" id="KW-0808">Transferase</keyword>
<organism evidence="23 24">
    <name type="scientific">Triticum turgidum subsp. durum</name>
    <name type="common">Durum wheat</name>
    <name type="synonym">Triticum durum</name>
    <dbReference type="NCBI Taxonomy" id="4567"/>
    <lineage>
        <taxon>Eukaryota</taxon>
        <taxon>Viridiplantae</taxon>
        <taxon>Streptophyta</taxon>
        <taxon>Embryophyta</taxon>
        <taxon>Tracheophyta</taxon>
        <taxon>Spermatophyta</taxon>
        <taxon>Magnoliopsida</taxon>
        <taxon>Liliopsida</taxon>
        <taxon>Poales</taxon>
        <taxon>Poaceae</taxon>
        <taxon>BOP clade</taxon>
        <taxon>Pooideae</taxon>
        <taxon>Triticodae</taxon>
        <taxon>Triticeae</taxon>
        <taxon>Triticinae</taxon>
        <taxon>Triticum</taxon>
    </lineage>
</organism>
<keyword evidence="8 21" id="KW-0812">Transmembrane</keyword>
<dbReference type="EC" id="2.7.11.1" evidence="2"/>
<gene>
    <name evidence="23" type="ORF">TRITD_6Av1G181690</name>
</gene>
<evidence type="ECO:0000256" key="7">
    <source>
        <dbReference type="ARBA" id="ARBA00022679"/>
    </source>
</evidence>
<feature type="binding site" evidence="20">
    <location>
        <position position="592"/>
    </location>
    <ligand>
        <name>ATP</name>
        <dbReference type="ChEBI" id="CHEBI:30616"/>
    </ligand>
</feature>
<dbReference type="PANTHER" id="PTHR48005:SF57">
    <property type="entry name" value="RECEPTOR KINASE-LIKE PROTEIN XA21"/>
    <property type="match status" value="1"/>
</dbReference>
<evidence type="ECO:0000256" key="4">
    <source>
        <dbReference type="ARBA" id="ARBA00022527"/>
    </source>
</evidence>
<dbReference type="InterPro" id="IPR011009">
    <property type="entry name" value="Kinase-like_dom_sf"/>
</dbReference>
<dbReference type="PROSITE" id="PS00107">
    <property type="entry name" value="PROTEIN_KINASE_ATP"/>
    <property type="match status" value="1"/>
</dbReference>
<dbReference type="Proteomes" id="UP000324705">
    <property type="component" value="Chromosome 6A"/>
</dbReference>
<evidence type="ECO:0000313" key="23">
    <source>
        <dbReference type="EMBL" id="VAI49017.1"/>
    </source>
</evidence>
<dbReference type="InterPro" id="IPR008271">
    <property type="entry name" value="Ser/Thr_kinase_AS"/>
</dbReference>
<dbReference type="Pfam" id="PF07714">
    <property type="entry name" value="PK_Tyr_Ser-Thr"/>
    <property type="match status" value="1"/>
</dbReference>
<feature type="transmembrane region" description="Helical" evidence="21">
    <location>
        <begin position="507"/>
        <end position="527"/>
    </location>
</feature>
<comment type="catalytic activity">
    <reaction evidence="19">
        <text>L-seryl-[protein] + ATP = O-phospho-L-seryl-[protein] + ADP + H(+)</text>
        <dbReference type="Rhea" id="RHEA:17989"/>
        <dbReference type="Rhea" id="RHEA-COMP:9863"/>
        <dbReference type="Rhea" id="RHEA-COMP:11604"/>
        <dbReference type="ChEBI" id="CHEBI:15378"/>
        <dbReference type="ChEBI" id="CHEBI:29999"/>
        <dbReference type="ChEBI" id="CHEBI:30616"/>
        <dbReference type="ChEBI" id="CHEBI:83421"/>
        <dbReference type="ChEBI" id="CHEBI:456216"/>
        <dbReference type="EC" id="2.7.11.1"/>
    </reaction>
</comment>
<feature type="domain" description="Protein kinase" evidence="22">
    <location>
        <begin position="564"/>
        <end position="865"/>
    </location>
</feature>
<keyword evidence="24" id="KW-1185">Reference proteome</keyword>
<evidence type="ECO:0000256" key="8">
    <source>
        <dbReference type="ARBA" id="ARBA00022692"/>
    </source>
</evidence>
<comment type="catalytic activity">
    <reaction evidence="18">
        <text>L-threonyl-[protein] + ATP = O-phospho-L-threonyl-[protein] + ADP + H(+)</text>
        <dbReference type="Rhea" id="RHEA:46608"/>
        <dbReference type="Rhea" id="RHEA-COMP:11060"/>
        <dbReference type="Rhea" id="RHEA-COMP:11605"/>
        <dbReference type="ChEBI" id="CHEBI:15378"/>
        <dbReference type="ChEBI" id="CHEBI:30013"/>
        <dbReference type="ChEBI" id="CHEBI:30616"/>
        <dbReference type="ChEBI" id="CHEBI:61977"/>
        <dbReference type="ChEBI" id="CHEBI:456216"/>
        <dbReference type="EC" id="2.7.11.1"/>
    </reaction>
</comment>
<accession>A0A9R1B2G0</accession>
<evidence type="ECO:0000256" key="15">
    <source>
        <dbReference type="ARBA" id="ARBA00023136"/>
    </source>
</evidence>
<dbReference type="SMART" id="SM00369">
    <property type="entry name" value="LRR_TYP"/>
    <property type="match status" value="5"/>
</dbReference>
<evidence type="ECO:0000256" key="16">
    <source>
        <dbReference type="ARBA" id="ARBA00023170"/>
    </source>
</evidence>
<dbReference type="FunFam" id="1.10.510.10:FF:000358">
    <property type="entry name" value="Putative leucine-rich repeat receptor-like serine/threonine-protein kinase"/>
    <property type="match status" value="1"/>
</dbReference>
<sequence>MRSLRYFSLVTNSITGLMPNFSFDNTPSLSYIIMMNSLSGPIPSGIGSLLMLKFLYLKWNQLTGPVPPTIFNMSRIVDIRLGNNNLTENIPENRSFSLPMLQQFDLYQNKFEGQIPLGLASSQHLQLLSVAANLFVDVVPVWLAKLPQLTLISMGDNALVGPIPPVLGNLTMLNFLDISYSNISGDIPVELGELRQLTWLHLSDNQLTENHLQGDLGFLASLCDCRQLQTLAISNNPFSGSIPSYFGNLSTNLVVVEAKNNHLVGGIPETLSNLSGLRLISFSNNHLTKEIPESISKLENLQALDLAGNRMVGQIPVQIGMLRNIVELQLSDNMLSGSIPYAMDNLTINLIQLDLSHNSLTGTLPSELSHMQSMDVMDLSSNLLGGSLPSSFGQVAMLLTYLNLSHSSFKGLVPNSFGRLTNLETLDLSSNNLSGTIPEYLVNFTYLSSLNLSFNRLEGQIPNGGVFSNITLQSLMGNVGLCGAPHLGLSPCPHKSHLTYSRHILKFILPVVIIGVGAFATTMYLMVRKKNKKQSYGTASTSMTDLISHRLVSYHEIARATENFNEDNLLGTGSFGKVFKGQLDDGLVVAIKVLNMQVEQAVRSFDAECQVLRMARHRNLIQILNACSSLDFKALLLQYMPNGIMETHLHNEIREPLRFIQRLDIMLGVPEAMEYLHHHHFQVVLHCDLKPSNVLFDDDMTAHVADFGIAKLLLRDDNSMVSASMPGTIGYMAPELAFMGKASRKTDMFSFGIMLLEVFTGKRPTNAMFVGESSLRQWVSQAFPAKLVDVLDEKLQQGEEMNLAFHHQTINTSSSSSSISCNGNFLVSIFQLGLECSDDSPSQRASMSDVVVRLKNIKKDYSAFMLF</sequence>
<keyword evidence="15 21" id="KW-0472">Membrane</keyword>
<keyword evidence="11 20" id="KW-0547">Nucleotide-binding</keyword>
<dbReference type="GO" id="GO:0005886">
    <property type="term" value="C:plasma membrane"/>
    <property type="evidence" value="ECO:0007669"/>
    <property type="project" value="UniProtKB-SubCell"/>
</dbReference>
<dbReference type="Gene3D" id="3.30.200.20">
    <property type="entry name" value="Phosphorylase Kinase, domain 1"/>
    <property type="match status" value="1"/>
</dbReference>
<reference evidence="23 24" key="1">
    <citation type="submission" date="2017-09" db="EMBL/GenBank/DDBJ databases">
        <authorList>
            <consortium name="International Durum Wheat Genome Sequencing Consortium (IDWGSC)"/>
            <person name="Milanesi L."/>
        </authorList>
    </citation>
    <scope>NUCLEOTIDE SEQUENCE [LARGE SCALE GENOMIC DNA]</scope>
    <source>
        <strain evidence="24">cv. Svevo</strain>
    </source>
</reference>
<keyword evidence="14 21" id="KW-1133">Transmembrane helix</keyword>
<evidence type="ECO:0000313" key="24">
    <source>
        <dbReference type="Proteomes" id="UP000324705"/>
    </source>
</evidence>
<dbReference type="InterPro" id="IPR017441">
    <property type="entry name" value="Protein_kinase_ATP_BS"/>
</dbReference>
<evidence type="ECO:0000256" key="5">
    <source>
        <dbReference type="ARBA" id="ARBA00022553"/>
    </source>
</evidence>
<dbReference type="EMBL" id="LT934121">
    <property type="protein sequence ID" value="VAI49017.1"/>
    <property type="molecule type" value="Genomic_DNA"/>
</dbReference>
<dbReference type="AlphaFoldDB" id="A0A9R1B2G0"/>
<dbReference type="Gene3D" id="3.80.10.10">
    <property type="entry name" value="Ribonuclease Inhibitor"/>
    <property type="match status" value="2"/>
</dbReference>
<dbReference type="SUPFAM" id="SSF56112">
    <property type="entry name" value="Protein kinase-like (PK-like)"/>
    <property type="match status" value="1"/>
</dbReference>
<keyword evidence="6" id="KW-0433">Leucine-rich repeat</keyword>
<dbReference type="InterPro" id="IPR032675">
    <property type="entry name" value="LRR_dom_sf"/>
</dbReference>
<evidence type="ECO:0000256" key="20">
    <source>
        <dbReference type="PROSITE-ProRule" id="PRU10141"/>
    </source>
</evidence>
<keyword evidence="10" id="KW-0677">Repeat</keyword>
<evidence type="ECO:0000256" key="17">
    <source>
        <dbReference type="ARBA" id="ARBA00023180"/>
    </source>
</evidence>
<dbReference type="SMART" id="SM00220">
    <property type="entry name" value="S_TKc"/>
    <property type="match status" value="1"/>
</dbReference>
<evidence type="ECO:0000256" key="2">
    <source>
        <dbReference type="ARBA" id="ARBA00012513"/>
    </source>
</evidence>
<keyword evidence="17" id="KW-0325">Glycoprotein</keyword>
<keyword evidence="3" id="KW-1003">Cell membrane</keyword>
<dbReference type="FunFam" id="3.30.200.20:FF:000661">
    <property type="entry name" value="Serine-threonine protein kinase plant-type"/>
    <property type="match status" value="1"/>
</dbReference>
<dbReference type="SUPFAM" id="SSF52058">
    <property type="entry name" value="L domain-like"/>
    <property type="match status" value="2"/>
</dbReference>
<dbReference type="InterPro" id="IPR051420">
    <property type="entry name" value="Ser_Thr_Kinases_DiverseReg"/>
</dbReference>
<evidence type="ECO:0000256" key="18">
    <source>
        <dbReference type="ARBA" id="ARBA00047899"/>
    </source>
</evidence>